<feature type="compositionally biased region" description="Acidic residues" evidence="5">
    <location>
        <begin position="195"/>
        <end position="206"/>
    </location>
</feature>
<feature type="compositionally biased region" description="Basic and acidic residues" evidence="5">
    <location>
        <begin position="181"/>
        <end position="194"/>
    </location>
</feature>
<evidence type="ECO:0000313" key="7">
    <source>
        <dbReference type="Proteomes" id="UP001151699"/>
    </source>
</evidence>
<feature type="region of interest" description="Disordered" evidence="5">
    <location>
        <begin position="292"/>
        <end position="345"/>
    </location>
</feature>
<dbReference type="GO" id="GO:0003714">
    <property type="term" value="F:transcription corepressor activity"/>
    <property type="evidence" value="ECO:0007669"/>
    <property type="project" value="TreeGrafter"/>
</dbReference>
<dbReference type="PANTHER" id="PTHR12687:SF4">
    <property type="entry name" value="NUCLEOLAR COMPLEX PROTEIN 2 HOMOLOG"/>
    <property type="match status" value="1"/>
</dbReference>
<comment type="similarity">
    <text evidence="2">Belongs to the NOC2 family.</text>
</comment>
<dbReference type="SUPFAM" id="SSF48371">
    <property type="entry name" value="ARM repeat"/>
    <property type="match status" value="1"/>
</dbReference>
<evidence type="ECO:0000256" key="4">
    <source>
        <dbReference type="SAM" id="Coils"/>
    </source>
</evidence>
<dbReference type="PANTHER" id="PTHR12687">
    <property type="entry name" value="NUCLEOLAR COMPLEX 2 AND RAD4-RELATED"/>
    <property type="match status" value="1"/>
</dbReference>
<dbReference type="Pfam" id="PF03715">
    <property type="entry name" value="Noc2"/>
    <property type="match status" value="1"/>
</dbReference>
<dbReference type="OrthoDB" id="10266662at2759"/>
<dbReference type="GO" id="GO:0000122">
    <property type="term" value="P:negative regulation of transcription by RNA polymerase II"/>
    <property type="evidence" value="ECO:0007669"/>
    <property type="project" value="TreeGrafter"/>
</dbReference>
<dbReference type="GO" id="GO:0042393">
    <property type="term" value="F:histone binding"/>
    <property type="evidence" value="ECO:0007669"/>
    <property type="project" value="TreeGrafter"/>
</dbReference>
<evidence type="ECO:0000256" key="2">
    <source>
        <dbReference type="ARBA" id="ARBA00005907"/>
    </source>
</evidence>
<dbReference type="AlphaFoldDB" id="A0A9Q0RV66"/>
<dbReference type="Proteomes" id="UP001151699">
    <property type="component" value="Unassembled WGS sequence"/>
</dbReference>
<name>A0A9Q0RV66_9DIPT</name>
<feature type="coiled-coil region" evidence="4">
    <location>
        <begin position="763"/>
        <end position="790"/>
    </location>
</feature>
<dbReference type="InterPro" id="IPR016024">
    <property type="entry name" value="ARM-type_fold"/>
</dbReference>
<comment type="caution">
    <text evidence="6">The sequence shown here is derived from an EMBL/GenBank/DDBJ whole genome shotgun (WGS) entry which is preliminary data.</text>
</comment>
<dbReference type="GO" id="GO:0005730">
    <property type="term" value="C:nucleolus"/>
    <property type="evidence" value="ECO:0007669"/>
    <property type="project" value="TreeGrafter"/>
</dbReference>
<feature type="compositionally biased region" description="Acidic residues" evidence="5">
    <location>
        <begin position="292"/>
        <end position="313"/>
    </location>
</feature>
<feature type="compositionally biased region" description="Basic residues" evidence="5">
    <location>
        <begin position="53"/>
        <end position="67"/>
    </location>
</feature>
<evidence type="ECO:0000256" key="5">
    <source>
        <dbReference type="SAM" id="MobiDB-lite"/>
    </source>
</evidence>
<feature type="compositionally biased region" description="Basic residues" evidence="5">
    <location>
        <begin position="171"/>
        <end position="180"/>
    </location>
</feature>
<feature type="compositionally biased region" description="Acidic residues" evidence="5">
    <location>
        <begin position="325"/>
        <end position="341"/>
    </location>
</feature>
<evidence type="ECO:0000256" key="3">
    <source>
        <dbReference type="ARBA" id="ARBA00023242"/>
    </source>
</evidence>
<feature type="compositionally biased region" description="Basic and acidic residues" evidence="5">
    <location>
        <begin position="207"/>
        <end position="222"/>
    </location>
</feature>
<comment type="subcellular location">
    <subcellularLocation>
        <location evidence="1">Nucleus</location>
    </subcellularLocation>
</comment>
<keyword evidence="4" id="KW-0175">Coiled coil</keyword>
<dbReference type="GO" id="GO:0030691">
    <property type="term" value="C:Noc2p-Noc3p complex"/>
    <property type="evidence" value="ECO:0007669"/>
    <property type="project" value="TreeGrafter"/>
</dbReference>
<dbReference type="InterPro" id="IPR005343">
    <property type="entry name" value="Noc2"/>
</dbReference>
<evidence type="ECO:0000256" key="1">
    <source>
        <dbReference type="ARBA" id="ARBA00004123"/>
    </source>
</evidence>
<protein>
    <submittedName>
        <fullName evidence="6">Nucleolar complex protein 2 like</fullName>
    </submittedName>
</protein>
<gene>
    <name evidence="6" type="ORF">Bhyg_17330</name>
</gene>
<feature type="compositionally biased region" description="Basic and acidic residues" evidence="5">
    <location>
        <begin position="231"/>
        <end position="261"/>
    </location>
</feature>
<reference evidence="6" key="1">
    <citation type="submission" date="2022-07" db="EMBL/GenBank/DDBJ databases">
        <authorList>
            <person name="Trinca V."/>
            <person name="Uliana J.V.C."/>
            <person name="Torres T.T."/>
            <person name="Ward R.J."/>
            <person name="Monesi N."/>
        </authorList>
    </citation>
    <scope>NUCLEOTIDE SEQUENCE</scope>
    <source>
        <strain evidence="6">HSMRA1968</strain>
        <tissue evidence="6">Whole embryos</tissue>
    </source>
</reference>
<proteinExistence type="inferred from homology"/>
<dbReference type="GO" id="GO:0030690">
    <property type="term" value="C:Noc1p-Noc2p complex"/>
    <property type="evidence" value="ECO:0007669"/>
    <property type="project" value="TreeGrafter"/>
</dbReference>
<feature type="compositionally biased region" description="Basic and acidic residues" evidence="5">
    <location>
        <begin position="144"/>
        <end position="159"/>
    </location>
</feature>
<organism evidence="6 7">
    <name type="scientific">Pseudolycoriella hygida</name>
    <dbReference type="NCBI Taxonomy" id="35572"/>
    <lineage>
        <taxon>Eukaryota</taxon>
        <taxon>Metazoa</taxon>
        <taxon>Ecdysozoa</taxon>
        <taxon>Arthropoda</taxon>
        <taxon>Hexapoda</taxon>
        <taxon>Insecta</taxon>
        <taxon>Pterygota</taxon>
        <taxon>Neoptera</taxon>
        <taxon>Endopterygota</taxon>
        <taxon>Diptera</taxon>
        <taxon>Nematocera</taxon>
        <taxon>Sciaroidea</taxon>
        <taxon>Sciaridae</taxon>
        <taxon>Pseudolycoriella</taxon>
    </lineage>
</organism>
<feature type="region of interest" description="Disordered" evidence="5">
    <location>
        <begin position="856"/>
        <end position="893"/>
    </location>
</feature>
<accession>A0A9Q0RV66</accession>
<dbReference type="EMBL" id="WJQU01002158">
    <property type="protein sequence ID" value="KAJ6633166.1"/>
    <property type="molecule type" value="Genomic_DNA"/>
</dbReference>
<evidence type="ECO:0000313" key="6">
    <source>
        <dbReference type="EMBL" id="KAJ6633166.1"/>
    </source>
</evidence>
<keyword evidence="7" id="KW-1185">Reference proteome</keyword>
<dbReference type="GO" id="GO:0005654">
    <property type="term" value="C:nucleoplasm"/>
    <property type="evidence" value="ECO:0007669"/>
    <property type="project" value="TreeGrafter"/>
</dbReference>
<sequence length="919" mass="105307">MKLTMAKQLKTRKVVYPSNEFQVESIDENSSPEKTKKRSKNEVAETNGSSGSKKLKASTHGTKKLSKKLKDLVPVMEETNGFAESKKLKSLKKPKELVRELVESDDEDKPMKKNKSKSKDADGKTKKVVKEHKKSLVEEGNDSSESKKVKLSKKLKEFVAELEDSDQGDKPRKKNKSKSSKSKDVNGKAKKLMEDFDESMEEENDSSENKKMKSSKKSKELVEEFDDSDQDDKPRKKDKSKSSKSKDVTGKTKKVVEDHKASLSNLKNIDPEFYKFLKENDRKLLNFEADYEAEEKNESDDEHDEPVSEDEEESIHKPNEVLEAASDESDFEEDNTEEEDTVSTTGGSITLKLLKQWQAELSDDKVKAETIKNVILAVNSALLSVSGENVDGAVFKVEGAGVFNGVLQLCVLHLHPAVLRFLGLTNRSSIKPHKCRKWKKVRTSLRGYFTDLTKLLEHISSANILIVLLKHLHQISPMIASFSNMTKPILKRLVALWSTSDETVRVLAFLCILKITRGLPTSFLNVILKVMYLSYVRNSKFVSPGTLPGINFMRRSLTEMFALDLNVSYKHVFLYIRQLAIHLRNALTLKKKDSYQSVYNWQFINSMRLWAELLSATNNKTQLQPLIYPLVSIVTGVIKLIPTAQFFPLRFHCIQILIQLSKETRNFIPVLPFILEVLNSNTFNKKHSKVSMKPLSFTCILRLNKQQMLENGFRDEVVQNIFDLTLEYMANESYSLSYPELAVPCIINLKQYIKKRCKNSNYSRKLKQLVEKLEENSKFVEKEREKINFTLKDAQLITAWETTLKNKGTPLLTYYNNWVKTNFTKKKRQAIQSDDINDYDIPTLKRKLPGTEKVTKEGPVELFPSDDEDEKLDVEKQPRAKKMKKEKKPAVTEVTEIEEDDDFNDDGVDIVKDLDLDDW</sequence>
<feature type="region of interest" description="Disordered" evidence="5">
    <location>
        <begin position="101"/>
        <end position="264"/>
    </location>
</feature>
<keyword evidence="3" id="KW-0539">Nucleus</keyword>
<dbReference type="GO" id="GO:0042273">
    <property type="term" value="P:ribosomal large subunit biogenesis"/>
    <property type="evidence" value="ECO:0007669"/>
    <property type="project" value="TreeGrafter"/>
</dbReference>
<feature type="region of interest" description="Disordered" evidence="5">
    <location>
        <begin position="23"/>
        <end position="73"/>
    </location>
</feature>